<dbReference type="InterPro" id="IPR050116">
    <property type="entry name" value="DNA_polymerase-Y"/>
</dbReference>
<feature type="binding site" evidence="15">
    <location>
        <position position="11"/>
    </location>
    <ligand>
        <name>Mg(2+)</name>
        <dbReference type="ChEBI" id="CHEBI:18420"/>
    </ligand>
</feature>
<feature type="active site" evidence="15">
    <location>
        <position position="107"/>
    </location>
</feature>
<evidence type="ECO:0000256" key="11">
    <source>
        <dbReference type="ARBA" id="ARBA00022932"/>
    </source>
</evidence>
<dbReference type="RefSeq" id="WP_188365624.1">
    <property type="nucleotide sequence ID" value="NZ_BAABJF010000010.1"/>
</dbReference>
<evidence type="ECO:0000256" key="9">
    <source>
        <dbReference type="ARBA" id="ARBA00022763"/>
    </source>
</evidence>
<dbReference type="InterPro" id="IPR053848">
    <property type="entry name" value="IMS_HHH_1"/>
</dbReference>
<dbReference type="PROSITE" id="PS50173">
    <property type="entry name" value="UMUC"/>
    <property type="match status" value="1"/>
</dbReference>
<dbReference type="CDD" id="cd03586">
    <property type="entry name" value="PolY_Pol_IV_kappa"/>
    <property type="match status" value="1"/>
</dbReference>
<dbReference type="NCBIfam" id="NF002677">
    <property type="entry name" value="PRK02406.1"/>
    <property type="match status" value="1"/>
</dbReference>
<reference evidence="17" key="1">
    <citation type="journal article" date="2014" name="Int. J. Syst. Evol. Microbiol.">
        <title>Complete genome sequence of Corynebacterium casei LMG S-19264T (=DSM 44701T), isolated from a smear-ripened cheese.</title>
        <authorList>
            <consortium name="US DOE Joint Genome Institute (JGI-PGF)"/>
            <person name="Walter F."/>
            <person name="Albersmeier A."/>
            <person name="Kalinowski J."/>
            <person name="Ruckert C."/>
        </authorList>
    </citation>
    <scope>NUCLEOTIDE SEQUENCE</scope>
    <source>
        <strain evidence="17">CGMCC 1.12181</strain>
    </source>
</reference>
<keyword evidence="12 15" id="KW-0238">DNA-binding</keyword>
<dbReference type="InterPro" id="IPR017961">
    <property type="entry name" value="DNA_pol_Y-fam_little_finger"/>
</dbReference>
<dbReference type="PANTHER" id="PTHR11076:SF33">
    <property type="entry name" value="DNA POLYMERASE KAPPA"/>
    <property type="match status" value="1"/>
</dbReference>
<keyword evidence="10 15" id="KW-0460">Magnesium</keyword>
<evidence type="ECO:0000256" key="6">
    <source>
        <dbReference type="ARBA" id="ARBA00022695"/>
    </source>
</evidence>
<dbReference type="InterPro" id="IPR043128">
    <property type="entry name" value="Rev_trsase/Diguanyl_cyclase"/>
</dbReference>
<accession>A0A917CVF3</accession>
<evidence type="ECO:0000256" key="1">
    <source>
        <dbReference type="ARBA" id="ARBA00004496"/>
    </source>
</evidence>
<dbReference type="InterPro" id="IPR022880">
    <property type="entry name" value="DNApol_IV"/>
</dbReference>
<dbReference type="Gene3D" id="3.30.70.270">
    <property type="match status" value="1"/>
</dbReference>
<dbReference type="GO" id="GO:0006281">
    <property type="term" value="P:DNA repair"/>
    <property type="evidence" value="ECO:0007669"/>
    <property type="project" value="UniProtKB-UniRule"/>
</dbReference>
<keyword evidence="6 15" id="KW-0548">Nucleotidyltransferase</keyword>
<dbReference type="Pfam" id="PF00817">
    <property type="entry name" value="IMS"/>
    <property type="match status" value="1"/>
</dbReference>
<comment type="caution">
    <text evidence="17">The sequence shown here is derived from an EMBL/GenBank/DDBJ whole genome shotgun (WGS) entry which is preliminary data.</text>
</comment>
<dbReference type="PANTHER" id="PTHR11076">
    <property type="entry name" value="DNA REPAIR POLYMERASE UMUC / TRANSFERASE FAMILY MEMBER"/>
    <property type="match status" value="1"/>
</dbReference>
<dbReference type="InterPro" id="IPR043502">
    <property type="entry name" value="DNA/RNA_pol_sf"/>
</dbReference>
<keyword evidence="3 15" id="KW-0515">Mutator protein</keyword>
<evidence type="ECO:0000256" key="7">
    <source>
        <dbReference type="ARBA" id="ARBA00022705"/>
    </source>
</evidence>
<dbReference type="InterPro" id="IPR001126">
    <property type="entry name" value="UmuC"/>
</dbReference>
<dbReference type="SUPFAM" id="SSF100879">
    <property type="entry name" value="Lesion bypass DNA polymerase (Y-family), little finger domain"/>
    <property type="match status" value="1"/>
</dbReference>
<dbReference type="Pfam" id="PF21999">
    <property type="entry name" value="IMS_HHH_1"/>
    <property type="match status" value="1"/>
</dbReference>
<gene>
    <name evidence="15 17" type="primary">dinB</name>
    <name evidence="17" type="ORF">GCM10011365_20240</name>
</gene>
<evidence type="ECO:0000256" key="2">
    <source>
        <dbReference type="ARBA" id="ARBA00010945"/>
    </source>
</evidence>
<dbReference type="GO" id="GO:0009432">
    <property type="term" value="P:SOS response"/>
    <property type="evidence" value="ECO:0007669"/>
    <property type="project" value="TreeGrafter"/>
</dbReference>
<dbReference type="Gene3D" id="3.30.1490.100">
    <property type="entry name" value="DNA polymerase, Y-family, little finger domain"/>
    <property type="match status" value="1"/>
</dbReference>
<dbReference type="HAMAP" id="MF_01113">
    <property type="entry name" value="DNApol_IV"/>
    <property type="match status" value="1"/>
</dbReference>
<feature type="binding site" evidence="15">
    <location>
        <position position="106"/>
    </location>
    <ligand>
        <name>Mg(2+)</name>
        <dbReference type="ChEBI" id="CHEBI:18420"/>
    </ligand>
</feature>
<dbReference type="GO" id="GO:0000287">
    <property type="term" value="F:magnesium ion binding"/>
    <property type="evidence" value="ECO:0007669"/>
    <property type="project" value="UniProtKB-UniRule"/>
</dbReference>
<comment type="subunit">
    <text evidence="15">Monomer.</text>
</comment>
<evidence type="ECO:0000256" key="8">
    <source>
        <dbReference type="ARBA" id="ARBA00022723"/>
    </source>
</evidence>
<evidence type="ECO:0000256" key="10">
    <source>
        <dbReference type="ARBA" id="ARBA00022842"/>
    </source>
</evidence>
<dbReference type="Pfam" id="PF11799">
    <property type="entry name" value="IMS_C"/>
    <property type="match status" value="1"/>
</dbReference>
<keyword evidence="13 15" id="KW-0234">DNA repair</keyword>
<dbReference type="GO" id="GO:0006261">
    <property type="term" value="P:DNA-templated DNA replication"/>
    <property type="evidence" value="ECO:0007669"/>
    <property type="project" value="UniProtKB-UniRule"/>
</dbReference>
<dbReference type="GO" id="GO:0005829">
    <property type="term" value="C:cytosol"/>
    <property type="evidence" value="ECO:0007669"/>
    <property type="project" value="TreeGrafter"/>
</dbReference>
<evidence type="ECO:0000256" key="13">
    <source>
        <dbReference type="ARBA" id="ARBA00023204"/>
    </source>
</evidence>
<evidence type="ECO:0000256" key="3">
    <source>
        <dbReference type="ARBA" id="ARBA00022457"/>
    </source>
</evidence>
<evidence type="ECO:0000256" key="14">
    <source>
        <dbReference type="ARBA" id="ARBA00049244"/>
    </source>
</evidence>
<organism evidence="17 18">
    <name type="scientific">Marinicella pacifica</name>
    <dbReference type="NCBI Taxonomy" id="1171543"/>
    <lineage>
        <taxon>Bacteria</taxon>
        <taxon>Pseudomonadati</taxon>
        <taxon>Pseudomonadota</taxon>
        <taxon>Gammaproteobacteria</taxon>
        <taxon>Lysobacterales</taxon>
        <taxon>Marinicellaceae</taxon>
        <taxon>Marinicella</taxon>
    </lineage>
</organism>
<keyword evidence="8 15" id="KW-0479">Metal-binding</keyword>
<dbReference type="FunFam" id="3.40.1170.60:FF:000001">
    <property type="entry name" value="DNA polymerase IV"/>
    <property type="match status" value="1"/>
</dbReference>
<dbReference type="AlphaFoldDB" id="A0A917CVF3"/>
<dbReference type="Gene3D" id="3.40.1170.60">
    <property type="match status" value="1"/>
</dbReference>
<dbReference type="FunFam" id="1.10.150.20:FF:000019">
    <property type="entry name" value="DNA polymerase IV"/>
    <property type="match status" value="1"/>
</dbReference>
<keyword evidence="5 15" id="KW-0808">Transferase</keyword>
<evidence type="ECO:0000313" key="17">
    <source>
        <dbReference type="EMBL" id="GGF98901.1"/>
    </source>
</evidence>
<dbReference type="InterPro" id="IPR036775">
    <property type="entry name" value="DNA_pol_Y-fam_lit_finger_sf"/>
</dbReference>
<feature type="domain" description="UmuC" evidence="16">
    <location>
        <begin position="7"/>
        <end position="188"/>
    </location>
</feature>
<evidence type="ECO:0000313" key="18">
    <source>
        <dbReference type="Proteomes" id="UP000605253"/>
    </source>
</evidence>
<dbReference type="EMBL" id="BMEO01000009">
    <property type="protein sequence ID" value="GGF98901.1"/>
    <property type="molecule type" value="Genomic_DNA"/>
</dbReference>
<evidence type="ECO:0000256" key="5">
    <source>
        <dbReference type="ARBA" id="ARBA00022679"/>
    </source>
</evidence>
<evidence type="ECO:0000256" key="4">
    <source>
        <dbReference type="ARBA" id="ARBA00022490"/>
    </source>
</evidence>
<protein>
    <recommendedName>
        <fullName evidence="15">DNA polymerase IV</fullName>
        <shortName evidence="15">Pol IV</shortName>
        <ecNumber evidence="15">2.7.7.7</ecNumber>
    </recommendedName>
</protein>
<dbReference type="Proteomes" id="UP000605253">
    <property type="component" value="Unassembled WGS sequence"/>
</dbReference>
<comment type="subcellular location">
    <subcellularLocation>
        <location evidence="1 15">Cytoplasm</location>
    </subcellularLocation>
</comment>
<dbReference type="GO" id="GO:0003684">
    <property type="term" value="F:damaged DNA binding"/>
    <property type="evidence" value="ECO:0007669"/>
    <property type="project" value="InterPro"/>
</dbReference>
<dbReference type="GO" id="GO:0003887">
    <property type="term" value="F:DNA-directed DNA polymerase activity"/>
    <property type="evidence" value="ECO:0007669"/>
    <property type="project" value="UniProtKB-UniRule"/>
</dbReference>
<keyword evidence="7 15" id="KW-0235">DNA replication</keyword>
<keyword evidence="18" id="KW-1185">Reference proteome</keyword>
<dbReference type="EC" id="2.7.7.7" evidence="15"/>
<dbReference type="SUPFAM" id="SSF56672">
    <property type="entry name" value="DNA/RNA polymerases"/>
    <property type="match status" value="1"/>
</dbReference>
<sequence length="357" mass="40551">MQPLRKIIHIDMDCFYAAIEVRDFPELAGKALAVGGQPHKRGVVATCSYEAREYGIHSAMPMAKALKLCPDLIIQPVRSDVYRRVSAEIFDIFKNYTDIIQPLSLDEAFLDVTDSDHCHGSATLMAKAIRRDIEQQHHLTASAGIAPNKFLAKIASDWHKPNGQKLIRPEDIEDFMRDLPVKKIPGVGTVTNQKMHNLGLHTCADLQQLTESELQQHFGRFGLSLFNYCRGIDHRPVQTKRIRKSTSIEDTFVNDLPNLTACQAVIPRLYESLLERHQRALKKSHVPLLIKALYVKVRFNDFQTTTAQSISHKPDLTTFQELIKTAWHRQGKPVRLLGLGFQYQNPLTTHQADLFEV</sequence>
<dbReference type="GO" id="GO:0042276">
    <property type="term" value="P:error-prone translesion synthesis"/>
    <property type="evidence" value="ECO:0007669"/>
    <property type="project" value="TreeGrafter"/>
</dbReference>
<evidence type="ECO:0000256" key="15">
    <source>
        <dbReference type="HAMAP-Rule" id="MF_01113"/>
    </source>
</evidence>
<evidence type="ECO:0000259" key="16">
    <source>
        <dbReference type="PROSITE" id="PS50173"/>
    </source>
</evidence>
<comment type="catalytic activity">
    <reaction evidence="14 15">
        <text>DNA(n) + a 2'-deoxyribonucleoside 5'-triphosphate = DNA(n+1) + diphosphate</text>
        <dbReference type="Rhea" id="RHEA:22508"/>
        <dbReference type="Rhea" id="RHEA-COMP:17339"/>
        <dbReference type="Rhea" id="RHEA-COMP:17340"/>
        <dbReference type="ChEBI" id="CHEBI:33019"/>
        <dbReference type="ChEBI" id="CHEBI:61560"/>
        <dbReference type="ChEBI" id="CHEBI:173112"/>
        <dbReference type="EC" id="2.7.7.7"/>
    </reaction>
</comment>
<proteinExistence type="inferred from homology"/>
<keyword evidence="9 15" id="KW-0227">DNA damage</keyword>
<comment type="similarity">
    <text evidence="2 15">Belongs to the DNA polymerase type-Y family.</text>
</comment>
<reference evidence="17" key="2">
    <citation type="submission" date="2020-09" db="EMBL/GenBank/DDBJ databases">
        <authorList>
            <person name="Sun Q."/>
            <person name="Zhou Y."/>
        </authorList>
    </citation>
    <scope>NUCLEOTIDE SEQUENCE</scope>
    <source>
        <strain evidence="17">CGMCC 1.12181</strain>
    </source>
</reference>
<comment type="function">
    <text evidence="15">Poorly processive, error-prone DNA polymerase involved in untargeted mutagenesis. Copies undamaged DNA at stalled replication forks, which arise in vivo from mismatched or misaligned primer ends. These misaligned primers can be extended by PolIV. Exhibits no 3'-5' exonuclease (proofreading) activity. May be involved in translesional synthesis, in conjunction with the beta clamp from PolIII.</text>
</comment>
<comment type="cofactor">
    <cofactor evidence="15">
        <name>Mg(2+)</name>
        <dbReference type="ChEBI" id="CHEBI:18420"/>
    </cofactor>
    <text evidence="15">Binds 2 magnesium ions per subunit.</text>
</comment>
<evidence type="ECO:0000256" key="12">
    <source>
        <dbReference type="ARBA" id="ARBA00023125"/>
    </source>
</evidence>
<keyword evidence="11 15" id="KW-0239">DNA-directed DNA polymerase</keyword>
<dbReference type="Gene3D" id="1.10.150.20">
    <property type="entry name" value="5' to 3' exonuclease, C-terminal subdomain"/>
    <property type="match status" value="1"/>
</dbReference>
<keyword evidence="4 15" id="KW-0963">Cytoplasm</keyword>
<name>A0A917CVF3_9GAMM</name>
<feature type="site" description="Substrate discrimination" evidence="15">
    <location>
        <position position="16"/>
    </location>
</feature>